<proteinExistence type="predicted"/>
<accession>A0AAI9FW26</accession>
<comment type="caution">
    <text evidence="2">The sequence shown here is derived from an EMBL/GenBank/DDBJ whole genome shotgun (WGS) entry which is preliminary data.</text>
</comment>
<dbReference type="AlphaFoldDB" id="A0AAI9FW26"/>
<dbReference type="SUPFAM" id="SSF89872">
    <property type="entry name" value="Inhibitor of vertebrate lysozyme, Ivy"/>
    <property type="match status" value="1"/>
</dbReference>
<gene>
    <name evidence="2" type="ORF">QEG23_003748</name>
</gene>
<name>A0AAI9FW26_STEMA</name>
<feature type="signal peptide" evidence="1">
    <location>
        <begin position="1"/>
        <end position="21"/>
    </location>
</feature>
<keyword evidence="1" id="KW-0732">Signal</keyword>
<dbReference type="EMBL" id="ABLOJW010000024">
    <property type="protein sequence ID" value="EKT4094196.1"/>
    <property type="molecule type" value="Genomic_DNA"/>
</dbReference>
<sequence>MKKTIFLLPLVAALSWECAAAAPLDAHASGARPGDASIDLPQPTCAKQPLATYLFALVGKGLSAPDGCGRSNAVVTQAFDTLLAEVPAKQAPSLKARLLTGPSAAGKPLSIEGRTWWLYSACQAHACGSTQLAALYDPADRHMVGRLILNCEVRWLGNPSDAQRAVLDARKPVNLEMVRRLGDCGGEP</sequence>
<dbReference type="Gene3D" id="3.40.1420.10">
    <property type="entry name" value="Inhibitor of vertebrate lysozyme"/>
    <property type="match status" value="1"/>
</dbReference>
<dbReference type="RefSeq" id="WP_162622058.1">
    <property type="nucleotide sequence ID" value="NZ_CP029773.1"/>
</dbReference>
<protein>
    <submittedName>
        <fullName evidence="2">Uncharacterized protein</fullName>
    </submittedName>
</protein>
<dbReference type="Proteomes" id="UP001218208">
    <property type="component" value="Unassembled WGS sequence"/>
</dbReference>
<feature type="chain" id="PRO_5042594609" evidence="1">
    <location>
        <begin position="22"/>
        <end position="188"/>
    </location>
</feature>
<dbReference type="InterPro" id="IPR036501">
    <property type="entry name" value="Inhibitor_vert_lysozyme_sf"/>
</dbReference>
<evidence type="ECO:0000313" key="2">
    <source>
        <dbReference type="EMBL" id="EKT4094196.1"/>
    </source>
</evidence>
<evidence type="ECO:0000256" key="1">
    <source>
        <dbReference type="SAM" id="SignalP"/>
    </source>
</evidence>
<evidence type="ECO:0000313" key="3">
    <source>
        <dbReference type="Proteomes" id="UP001218208"/>
    </source>
</evidence>
<reference evidence="2" key="1">
    <citation type="submission" date="2022-07" db="EMBL/GenBank/DDBJ databases">
        <authorList>
            <consortium name="DAFM: The Division of Animal and Food Microbiology"/>
        </authorList>
    </citation>
    <scope>NUCLEOTIDE SEQUENCE</scope>
    <source>
        <strain evidence="2">19MO01SH01-2</strain>
    </source>
</reference>
<organism evidence="2 3">
    <name type="scientific">Stenotrophomonas maltophilia</name>
    <name type="common">Pseudomonas maltophilia</name>
    <name type="synonym">Xanthomonas maltophilia</name>
    <dbReference type="NCBI Taxonomy" id="40324"/>
    <lineage>
        <taxon>Bacteria</taxon>
        <taxon>Pseudomonadati</taxon>
        <taxon>Pseudomonadota</taxon>
        <taxon>Gammaproteobacteria</taxon>
        <taxon>Lysobacterales</taxon>
        <taxon>Lysobacteraceae</taxon>
        <taxon>Stenotrophomonas</taxon>
        <taxon>Stenotrophomonas maltophilia group</taxon>
    </lineage>
</organism>